<feature type="region of interest" description="Disordered" evidence="1">
    <location>
        <begin position="56"/>
        <end position="102"/>
    </location>
</feature>
<keyword evidence="3" id="KW-1185">Reference proteome</keyword>
<evidence type="ECO:0000313" key="3">
    <source>
        <dbReference type="Proteomes" id="UP001269819"/>
    </source>
</evidence>
<feature type="compositionally biased region" description="Basic and acidic residues" evidence="1">
    <location>
        <begin position="78"/>
        <end position="87"/>
    </location>
</feature>
<reference evidence="2 3" key="1">
    <citation type="submission" date="2023-10" db="EMBL/GenBank/DDBJ databases">
        <title>Characteristics and mechanism of a salt-tolerant marine origin heterotrophic nitrifying- aerobic denitrifying bacteria Marinobacter xestospongiae HN1.</title>
        <authorList>
            <person name="Qi R."/>
        </authorList>
    </citation>
    <scope>NUCLEOTIDE SEQUENCE [LARGE SCALE GENOMIC DNA]</scope>
    <source>
        <strain evidence="2 3">HN1</strain>
    </source>
</reference>
<dbReference type="EMBL" id="JAWIIJ010000005">
    <property type="protein sequence ID" value="MDV2078834.1"/>
    <property type="molecule type" value="Genomic_DNA"/>
</dbReference>
<proteinExistence type="predicted"/>
<gene>
    <name evidence="2" type="primary">bamE</name>
    <name evidence="2" type="ORF">RYS15_09060</name>
</gene>
<evidence type="ECO:0000313" key="2">
    <source>
        <dbReference type="EMBL" id="MDV2078834.1"/>
    </source>
</evidence>
<protein>
    <submittedName>
        <fullName evidence="2">Outer membrane protein assembly factor BamE</fullName>
    </submittedName>
</protein>
<accession>A0ABU3VX56</accession>
<comment type="caution">
    <text evidence="2">The sequence shown here is derived from an EMBL/GenBank/DDBJ whole genome shotgun (WGS) entry which is preliminary data.</text>
</comment>
<evidence type="ECO:0000256" key="1">
    <source>
        <dbReference type="SAM" id="MobiDB-lite"/>
    </source>
</evidence>
<sequence length="179" mass="19951">MPATAPARADRPWRRLSRAVRVGSLVTAGLLCSGAGAEPVYRCDNGNGVTFADQPCGDDATRIQVPDNRLGGRLDSNLPRDDVEPKPPPEATPPVPDSVDDSPCRYINSTQLRTYLARNQVVRGMTREQVRKAFGPPPETHSVPQEAWVYHTDYYGRLYELTFVYFRDGCVDSVQYRKP</sequence>
<organism evidence="2 3">
    <name type="scientific">Marinobacter xestospongiae</name>
    <dbReference type="NCBI Taxonomy" id="994319"/>
    <lineage>
        <taxon>Bacteria</taxon>
        <taxon>Pseudomonadati</taxon>
        <taxon>Pseudomonadota</taxon>
        <taxon>Gammaproteobacteria</taxon>
        <taxon>Pseudomonadales</taxon>
        <taxon>Marinobacteraceae</taxon>
        <taxon>Marinobacter</taxon>
    </lineage>
</organism>
<dbReference type="RefSeq" id="WP_316973518.1">
    <property type="nucleotide sequence ID" value="NZ_JAWIIJ010000005.1"/>
</dbReference>
<dbReference type="Proteomes" id="UP001269819">
    <property type="component" value="Unassembled WGS sequence"/>
</dbReference>
<name>A0ABU3VX56_9GAMM</name>